<accession>A0A220MBT4</accession>
<dbReference type="GO" id="GO:0003677">
    <property type="term" value="F:DNA binding"/>
    <property type="evidence" value="ECO:0007669"/>
    <property type="project" value="UniProtKB-UniRule"/>
</dbReference>
<evidence type="ECO:0000256" key="2">
    <source>
        <dbReference type="PROSITE-ProRule" id="PRU00335"/>
    </source>
</evidence>
<dbReference type="Gene3D" id="1.10.357.10">
    <property type="entry name" value="Tetracycline Repressor, domain 2"/>
    <property type="match status" value="1"/>
</dbReference>
<dbReference type="SUPFAM" id="SSF46689">
    <property type="entry name" value="Homeodomain-like"/>
    <property type="match status" value="1"/>
</dbReference>
<dbReference type="PROSITE" id="PS50977">
    <property type="entry name" value="HTH_TETR_2"/>
    <property type="match status" value="1"/>
</dbReference>
<dbReference type="PANTHER" id="PTHR43479">
    <property type="entry name" value="ACREF/ENVCD OPERON REPRESSOR-RELATED"/>
    <property type="match status" value="1"/>
</dbReference>
<dbReference type="InterPro" id="IPR009057">
    <property type="entry name" value="Homeodomain-like_sf"/>
</dbReference>
<dbReference type="Pfam" id="PF00440">
    <property type="entry name" value="TetR_N"/>
    <property type="match status" value="1"/>
</dbReference>
<dbReference type="KEGG" id="bfm:BP422_02245"/>
<keyword evidence="1 2" id="KW-0238">DNA-binding</keyword>
<evidence type="ECO:0000256" key="1">
    <source>
        <dbReference type="ARBA" id="ARBA00023125"/>
    </source>
</evidence>
<evidence type="ECO:0000259" key="3">
    <source>
        <dbReference type="PROSITE" id="PS50977"/>
    </source>
</evidence>
<evidence type="ECO:0000313" key="5">
    <source>
        <dbReference type="Proteomes" id="UP000197781"/>
    </source>
</evidence>
<organism evidence="4 5">
    <name type="scientific">Brevibacillus formosus</name>
    <dbReference type="NCBI Taxonomy" id="54913"/>
    <lineage>
        <taxon>Bacteria</taxon>
        <taxon>Bacillati</taxon>
        <taxon>Bacillota</taxon>
        <taxon>Bacilli</taxon>
        <taxon>Bacillales</taxon>
        <taxon>Paenibacillaceae</taxon>
        <taxon>Brevibacillus</taxon>
    </lineage>
</organism>
<feature type="DNA-binding region" description="H-T-H motif" evidence="2">
    <location>
        <begin position="26"/>
        <end position="45"/>
    </location>
</feature>
<dbReference type="EMBL" id="CP018145">
    <property type="protein sequence ID" value="ASJ52466.1"/>
    <property type="molecule type" value="Genomic_DNA"/>
</dbReference>
<proteinExistence type="predicted"/>
<dbReference type="InterPro" id="IPR001647">
    <property type="entry name" value="HTH_TetR"/>
</dbReference>
<protein>
    <recommendedName>
        <fullName evidence="3">HTH tetR-type domain-containing protein</fullName>
    </recommendedName>
</protein>
<dbReference type="InterPro" id="IPR050624">
    <property type="entry name" value="HTH-type_Tx_Regulator"/>
</dbReference>
<dbReference type="Proteomes" id="UP000197781">
    <property type="component" value="Chromosome"/>
</dbReference>
<dbReference type="PRINTS" id="PR00455">
    <property type="entry name" value="HTHTETR"/>
</dbReference>
<feature type="domain" description="HTH tetR-type" evidence="3">
    <location>
        <begin position="3"/>
        <end position="63"/>
    </location>
</feature>
<gene>
    <name evidence="4" type="ORF">BP422_02245</name>
</gene>
<name>A0A220MBT4_9BACL</name>
<sequence length="98" mass="11289">MRNAAKHTIHSAAMQLFVQKGFGSTNVQDIADTAGISIGLMYRHYKSKETLTNWWITLLQACRKTLVFSRRLFHPNKHWINEVKNITQVHGQKLIGLE</sequence>
<reference evidence="4 5" key="1">
    <citation type="submission" date="2016-11" db="EMBL/GenBank/DDBJ databases">
        <authorList>
            <person name="Jaros S."/>
            <person name="Januszkiewicz K."/>
            <person name="Wedrychowicz H."/>
        </authorList>
    </citation>
    <scope>NUCLEOTIDE SEQUENCE [LARGE SCALE GENOMIC DNA]</scope>
    <source>
        <strain evidence="4 5">NF2</strain>
    </source>
</reference>
<evidence type="ECO:0000313" key="4">
    <source>
        <dbReference type="EMBL" id="ASJ52466.1"/>
    </source>
</evidence>
<dbReference type="PANTHER" id="PTHR43479:SF11">
    <property type="entry name" value="ACREF_ENVCD OPERON REPRESSOR-RELATED"/>
    <property type="match status" value="1"/>
</dbReference>
<dbReference type="AlphaFoldDB" id="A0A220MBT4"/>